<dbReference type="SUPFAM" id="SSF52777">
    <property type="entry name" value="CoA-dependent acyltransferases"/>
    <property type="match status" value="2"/>
</dbReference>
<dbReference type="Gene3D" id="3.30.559.30">
    <property type="entry name" value="Nonribosomal peptide synthetase, condensation domain"/>
    <property type="match status" value="1"/>
</dbReference>
<dbReference type="GO" id="GO:0005737">
    <property type="term" value="C:cytoplasm"/>
    <property type="evidence" value="ECO:0007669"/>
    <property type="project" value="TreeGrafter"/>
</dbReference>
<dbReference type="GO" id="GO:0043041">
    <property type="term" value="P:amino acid activation for nonribosomal peptide biosynthetic process"/>
    <property type="evidence" value="ECO:0007669"/>
    <property type="project" value="TreeGrafter"/>
</dbReference>
<gene>
    <name evidence="2" type="ORF">SAMN05216188_12927</name>
</gene>
<keyword evidence="3" id="KW-1185">Reference proteome</keyword>
<protein>
    <submittedName>
        <fullName evidence="2">Condensation domain-containing protein</fullName>
    </submittedName>
</protein>
<feature type="domain" description="Condensation" evidence="1">
    <location>
        <begin position="33"/>
        <end position="340"/>
    </location>
</feature>
<accession>A0A1H9VZ00</accession>
<sequence length="644" mass="70719">MWSQELYWYVYHVPLPVAHSAKVELVARMPGPGVAESAVLAAVRNLMLRHEALRTLYPTDPSGVPFQLVLDRFDVPPPFRREGDEPEDVEAVFDALVTPPMDQVAELPLRLGFTMRNGRVATLVLALNHISADGTSLPLLRADLGRWLGSPDAEHPSPADGRQAGTQPLALARQQRSGTHDSSHAKALRHCEEILFAAPAAQFPRFRSVRETDPLMAAGDPYQRVSLHSPQLFAALKRLCARPDFSASSRISTAFVIALSALSGNPRAVVRTTFSNRFREVRDSVGCFFQEALVAVHPLPHLTVAELMADTTLRIFDGVRHAQYSYLRFRDLKAQVEAQRGISVRMGTIFDCGDRFEEKLRSPDAPIWPAEARPRMKRCDWVMPEEYTDLLFKSYPMDGDVVLEVIAHKSVIDQDEIDALLTGVEQFLIAWADGPDLAGATVAEVVERFGLPKSHYGEGWAYADHSWVNTAKLARVLRSAEGVEAASVSVVERSPQEQVLLAHLVGTPSGQERVRAHVLAALREEADLMCPHEFVWCDELPEASRSTEPPTTISTSDSQTRHRAMLTALSAVLGDALVDLDSSYCQQGGSTVLAPAVVKHLAQLGFVGLTSDDLLGPWPLRAVAELCTPHDDSVAAMAPKNGSR</sequence>
<name>A0A1H9VZ00_9PSEU</name>
<dbReference type="InterPro" id="IPR045851">
    <property type="entry name" value="AMP-bd_C_sf"/>
</dbReference>
<reference evidence="3" key="1">
    <citation type="submission" date="2016-10" db="EMBL/GenBank/DDBJ databases">
        <authorList>
            <person name="Varghese N."/>
            <person name="Submissions S."/>
        </authorList>
    </citation>
    <scope>NUCLEOTIDE SEQUENCE [LARGE SCALE GENOMIC DNA]</scope>
    <source>
        <strain evidence="3">CGMCC 4.3525</strain>
    </source>
</reference>
<evidence type="ECO:0000259" key="1">
    <source>
        <dbReference type="Pfam" id="PF00668"/>
    </source>
</evidence>
<dbReference type="GO" id="GO:0031177">
    <property type="term" value="F:phosphopantetheine binding"/>
    <property type="evidence" value="ECO:0007669"/>
    <property type="project" value="TreeGrafter"/>
</dbReference>
<dbReference type="InterPro" id="IPR001242">
    <property type="entry name" value="Condensation_dom"/>
</dbReference>
<dbReference type="STRING" id="402600.SAMN05216188_12927"/>
<dbReference type="Proteomes" id="UP000199352">
    <property type="component" value="Unassembled WGS sequence"/>
</dbReference>
<organism evidence="2 3">
    <name type="scientific">Lentzea xinjiangensis</name>
    <dbReference type="NCBI Taxonomy" id="402600"/>
    <lineage>
        <taxon>Bacteria</taxon>
        <taxon>Bacillati</taxon>
        <taxon>Actinomycetota</taxon>
        <taxon>Actinomycetes</taxon>
        <taxon>Pseudonocardiales</taxon>
        <taxon>Pseudonocardiaceae</taxon>
        <taxon>Lentzea</taxon>
    </lineage>
</organism>
<dbReference type="Gene3D" id="3.30.300.30">
    <property type="match status" value="1"/>
</dbReference>
<dbReference type="EMBL" id="FOFR01000029">
    <property type="protein sequence ID" value="SES26872.1"/>
    <property type="molecule type" value="Genomic_DNA"/>
</dbReference>
<dbReference type="PANTHER" id="PTHR45527:SF1">
    <property type="entry name" value="FATTY ACID SYNTHASE"/>
    <property type="match status" value="1"/>
</dbReference>
<dbReference type="RefSeq" id="WP_177221604.1">
    <property type="nucleotide sequence ID" value="NZ_FOFR01000029.1"/>
</dbReference>
<dbReference type="GO" id="GO:0044550">
    <property type="term" value="P:secondary metabolite biosynthetic process"/>
    <property type="evidence" value="ECO:0007669"/>
    <property type="project" value="TreeGrafter"/>
</dbReference>
<dbReference type="PANTHER" id="PTHR45527">
    <property type="entry name" value="NONRIBOSOMAL PEPTIDE SYNTHETASE"/>
    <property type="match status" value="1"/>
</dbReference>
<dbReference type="GO" id="GO:0003824">
    <property type="term" value="F:catalytic activity"/>
    <property type="evidence" value="ECO:0007669"/>
    <property type="project" value="InterPro"/>
</dbReference>
<evidence type="ECO:0000313" key="3">
    <source>
        <dbReference type="Proteomes" id="UP000199352"/>
    </source>
</evidence>
<evidence type="ECO:0000313" key="2">
    <source>
        <dbReference type="EMBL" id="SES26872.1"/>
    </source>
</evidence>
<dbReference type="Pfam" id="PF00668">
    <property type="entry name" value="Condensation"/>
    <property type="match status" value="1"/>
</dbReference>
<dbReference type="Gene3D" id="3.30.559.10">
    <property type="entry name" value="Chloramphenicol acetyltransferase-like domain"/>
    <property type="match status" value="1"/>
</dbReference>
<dbReference type="AlphaFoldDB" id="A0A1H9VZ00"/>
<dbReference type="GO" id="GO:0008610">
    <property type="term" value="P:lipid biosynthetic process"/>
    <property type="evidence" value="ECO:0007669"/>
    <property type="project" value="UniProtKB-ARBA"/>
</dbReference>
<dbReference type="InterPro" id="IPR023213">
    <property type="entry name" value="CAT-like_dom_sf"/>
</dbReference>
<proteinExistence type="predicted"/>